<protein>
    <submittedName>
        <fullName evidence="9">Putative MFS family arabinose efflux permease</fullName>
    </submittedName>
</protein>
<evidence type="ECO:0000256" key="2">
    <source>
        <dbReference type="ARBA" id="ARBA00022448"/>
    </source>
</evidence>
<gene>
    <name evidence="9" type="ORF">EV193_10696</name>
</gene>
<keyword evidence="10" id="KW-1185">Reference proteome</keyword>
<reference evidence="9 10" key="1">
    <citation type="submission" date="2019-02" db="EMBL/GenBank/DDBJ databases">
        <title>Genomic Encyclopedia of Type Strains, Phase IV (KMG-IV): sequencing the most valuable type-strain genomes for metagenomic binning, comparative biology and taxonomic classification.</title>
        <authorList>
            <person name="Goeker M."/>
        </authorList>
    </citation>
    <scope>NUCLEOTIDE SEQUENCE [LARGE SCALE GENOMIC DNA]</scope>
    <source>
        <strain evidence="9 10">DSM 101727</strain>
    </source>
</reference>
<accession>A0A4Q7KNQ4</accession>
<feature type="transmembrane region" description="Helical" evidence="7">
    <location>
        <begin position="274"/>
        <end position="294"/>
    </location>
</feature>
<evidence type="ECO:0000256" key="1">
    <source>
        <dbReference type="ARBA" id="ARBA00004651"/>
    </source>
</evidence>
<evidence type="ECO:0000256" key="3">
    <source>
        <dbReference type="ARBA" id="ARBA00022475"/>
    </source>
</evidence>
<dbReference type="OrthoDB" id="9787026at2"/>
<evidence type="ECO:0000313" key="10">
    <source>
        <dbReference type="Proteomes" id="UP000294257"/>
    </source>
</evidence>
<dbReference type="PANTHER" id="PTHR23517">
    <property type="entry name" value="RESISTANCE PROTEIN MDTM, PUTATIVE-RELATED-RELATED"/>
    <property type="match status" value="1"/>
</dbReference>
<dbReference type="RefSeq" id="WP_130345490.1">
    <property type="nucleotide sequence ID" value="NZ_SGWQ01000006.1"/>
</dbReference>
<dbReference type="PROSITE" id="PS00216">
    <property type="entry name" value="SUGAR_TRANSPORT_1"/>
    <property type="match status" value="1"/>
</dbReference>
<sequence>MTADCDALSENYGEARERTDWYSVALLFVAGIAAAVHFAKVPPVLPSLSAELGLSPIGGGLAVSLVALMGVVLGVAAGALVDAWGRRRLLTVSLIAGGVTSALVPVLSSTSAFLGLRVFEGLSHLVIVVAAPSLMGVVARPSDRTLVMTVWGSFFAVGFALTDLVAPALVDGWGWRSLFWAHAVLFAVVTVLLVPRLNRLAREQTLEPPPSGARAKVLLRTVITDHGRLYRHGPIMLATAAFVCHCLMFSSYLSYVRAPLVSGGAVSADGLGPWMSLLAVLSIVATTLVGAVLLRLGVSPFTTLTVSFAGEALAAVAVFAWLDGGALLVGSVVLFLFSGCVQGATFATIPLVASDRMAALAHGAFAQGGNVGTFLGPPLYACVGASLGWGAVGVVSLVICVLGAGFAVLTVVVVRRVGRTG</sequence>
<dbReference type="SUPFAM" id="SSF103473">
    <property type="entry name" value="MFS general substrate transporter"/>
    <property type="match status" value="1"/>
</dbReference>
<feature type="transmembrane region" description="Helical" evidence="7">
    <location>
        <begin position="59"/>
        <end position="81"/>
    </location>
</feature>
<keyword evidence="4 7" id="KW-0812">Transmembrane</keyword>
<dbReference type="Pfam" id="PF07690">
    <property type="entry name" value="MFS_1"/>
    <property type="match status" value="1"/>
</dbReference>
<comment type="subcellular location">
    <subcellularLocation>
        <location evidence="1">Cell membrane</location>
        <topology evidence="1">Multi-pass membrane protein</topology>
    </subcellularLocation>
</comment>
<evidence type="ECO:0000313" key="9">
    <source>
        <dbReference type="EMBL" id="RZS36862.1"/>
    </source>
</evidence>
<dbReference type="InterPro" id="IPR005829">
    <property type="entry name" value="Sugar_transporter_CS"/>
</dbReference>
<feature type="transmembrane region" description="Helical" evidence="7">
    <location>
        <begin position="328"/>
        <end position="352"/>
    </location>
</feature>
<keyword evidence="3" id="KW-1003">Cell membrane</keyword>
<dbReference type="GO" id="GO:0022857">
    <property type="term" value="F:transmembrane transporter activity"/>
    <property type="evidence" value="ECO:0007669"/>
    <property type="project" value="InterPro"/>
</dbReference>
<dbReference type="GO" id="GO:0005886">
    <property type="term" value="C:plasma membrane"/>
    <property type="evidence" value="ECO:0007669"/>
    <property type="project" value="UniProtKB-SubCell"/>
</dbReference>
<feature type="transmembrane region" description="Helical" evidence="7">
    <location>
        <begin position="301"/>
        <end position="322"/>
    </location>
</feature>
<evidence type="ECO:0000256" key="5">
    <source>
        <dbReference type="ARBA" id="ARBA00022989"/>
    </source>
</evidence>
<feature type="transmembrane region" description="Helical" evidence="7">
    <location>
        <begin position="146"/>
        <end position="169"/>
    </location>
</feature>
<dbReference type="InterPro" id="IPR020846">
    <property type="entry name" value="MFS_dom"/>
</dbReference>
<feature type="transmembrane region" description="Helical" evidence="7">
    <location>
        <begin position="387"/>
        <end position="414"/>
    </location>
</feature>
<feature type="transmembrane region" description="Helical" evidence="7">
    <location>
        <begin position="122"/>
        <end position="139"/>
    </location>
</feature>
<dbReference type="AlphaFoldDB" id="A0A4Q7KNQ4"/>
<dbReference type="EMBL" id="SGWQ01000006">
    <property type="protein sequence ID" value="RZS36862.1"/>
    <property type="molecule type" value="Genomic_DNA"/>
</dbReference>
<dbReference type="InterPro" id="IPR050171">
    <property type="entry name" value="MFS_Transporters"/>
</dbReference>
<feature type="domain" description="Major facilitator superfamily (MFS) profile" evidence="8">
    <location>
        <begin position="23"/>
        <end position="415"/>
    </location>
</feature>
<dbReference type="InterPro" id="IPR036259">
    <property type="entry name" value="MFS_trans_sf"/>
</dbReference>
<evidence type="ECO:0000256" key="4">
    <source>
        <dbReference type="ARBA" id="ARBA00022692"/>
    </source>
</evidence>
<dbReference type="PROSITE" id="PS50850">
    <property type="entry name" value="MFS"/>
    <property type="match status" value="1"/>
</dbReference>
<feature type="transmembrane region" description="Helical" evidence="7">
    <location>
        <begin position="175"/>
        <end position="194"/>
    </location>
</feature>
<organism evidence="9 10">
    <name type="scientific">Herbihabitans rhizosphaerae</name>
    <dbReference type="NCBI Taxonomy" id="1872711"/>
    <lineage>
        <taxon>Bacteria</taxon>
        <taxon>Bacillati</taxon>
        <taxon>Actinomycetota</taxon>
        <taxon>Actinomycetes</taxon>
        <taxon>Pseudonocardiales</taxon>
        <taxon>Pseudonocardiaceae</taxon>
        <taxon>Herbihabitans</taxon>
    </lineage>
</organism>
<comment type="caution">
    <text evidence="9">The sequence shown here is derived from an EMBL/GenBank/DDBJ whole genome shotgun (WGS) entry which is preliminary data.</text>
</comment>
<keyword evidence="2" id="KW-0813">Transport</keyword>
<evidence type="ECO:0000256" key="7">
    <source>
        <dbReference type="SAM" id="Phobius"/>
    </source>
</evidence>
<dbReference type="Proteomes" id="UP000294257">
    <property type="component" value="Unassembled WGS sequence"/>
</dbReference>
<evidence type="ECO:0000256" key="6">
    <source>
        <dbReference type="ARBA" id="ARBA00023136"/>
    </source>
</evidence>
<name>A0A4Q7KNQ4_9PSEU</name>
<feature type="transmembrane region" description="Helical" evidence="7">
    <location>
        <begin position="21"/>
        <end position="39"/>
    </location>
</feature>
<feature type="transmembrane region" description="Helical" evidence="7">
    <location>
        <begin position="235"/>
        <end position="254"/>
    </location>
</feature>
<keyword evidence="5 7" id="KW-1133">Transmembrane helix</keyword>
<evidence type="ECO:0000259" key="8">
    <source>
        <dbReference type="PROSITE" id="PS50850"/>
    </source>
</evidence>
<feature type="transmembrane region" description="Helical" evidence="7">
    <location>
        <begin position="93"/>
        <end position="116"/>
    </location>
</feature>
<dbReference type="InterPro" id="IPR011701">
    <property type="entry name" value="MFS"/>
</dbReference>
<proteinExistence type="predicted"/>
<feature type="transmembrane region" description="Helical" evidence="7">
    <location>
        <begin position="359"/>
        <end position="381"/>
    </location>
</feature>
<keyword evidence="6 7" id="KW-0472">Membrane</keyword>
<dbReference type="Gene3D" id="1.20.1250.20">
    <property type="entry name" value="MFS general substrate transporter like domains"/>
    <property type="match status" value="1"/>
</dbReference>